<sequence>MVNKNKSSLSENDLVKLEGTYVLFPDAKYDKKGNLQTIDSEKPETIHSLNYFVKSERLRYEYSDSYRVEVKLLGKNRLQFVTKKKDSIVENVEMGGKLKNGFFYLDNKYLKRHGVPYLAGGYDNHKTRIGLSKDNGLLVNYAYDNSGALIFMFWAGSTYNLACHFKRIEK</sequence>
<dbReference type="AlphaFoldDB" id="A0A344LQF3"/>
<organism evidence="1 2">
    <name type="scientific">Flavobacterium fluviale</name>
    <dbReference type="NCBI Taxonomy" id="2249356"/>
    <lineage>
        <taxon>Bacteria</taxon>
        <taxon>Pseudomonadati</taxon>
        <taxon>Bacteroidota</taxon>
        <taxon>Flavobacteriia</taxon>
        <taxon>Flavobacteriales</taxon>
        <taxon>Flavobacteriaceae</taxon>
        <taxon>Flavobacterium</taxon>
    </lineage>
</organism>
<dbReference type="Proteomes" id="UP000251561">
    <property type="component" value="Chromosome"/>
</dbReference>
<dbReference type="KEGG" id="ffl:HYN86_05835"/>
<dbReference type="EMBL" id="CP030261">
    <property type="protein sequence ID" value="AXB56145.1"/>
    <property type="molecule type" value="Genomic_DNA"/>
</dbReference>
<name>A0A344LQF3_9FLAO</name>
<reference evidence="1 2" key="1">
    <citation type="submission" date="2018-06" db="EMBL/GenBank/DDBJ databases">
        <title>Genome sequencing of Flavobacterium.</title>
        <authorList>
            <person name="Baek M.-G."/>
            <person name="Yi H."/>
        </authorList>
    </citation>
    <scope>NUCLEOTIDE SEQUENCE [LARGE SCALE GENOMIC DNA]</scope>
    <source>
        <strain evidence="1 2">HYN0086</strain>
    </source>
</reference>
<protein>
    <submittedName>
        <fullName evidence="1">Uncharacterized protein</fullName>
    </submittedName>
</protein>
<evidence type="ECO:0000313" key="2">
    <source>
        <dbReference type="Proteomes" id="UP000251561"/>
    </source>
</evidence>
<accession>A0A344LQF3</accession>
<proteinExistence type="predicted"/>
<evidence type="ECO:0000313" key="1">
    <source>
        <dbReference type="EMBL" id="AXB56145.1"/>
    </source>
</evidence>
<gene>
    <name evidence="1" type="ORF">HYN86_05835</name>
</gene>
<dbReference type="OrthoDB" id="756944at2"/>
<keyword evidence="2" id="KW-1185">Reference proteome</keyword>